<dbReference type="PANTHER" id="PTHR37422:SF13">
    <property type="entry name" value="LIPOPOLYSACCHARIDE BIOSYNTHESIS PROTEIN PA4999-RELATED"/>
    <property type="match status" value="1"/>
</dbReference>
<feature type="transmembrane region" description="Helical" evidence="5">
    <location>
        <begin position="476"/>
        <end position="492"/>
    </location>
</feature>
<feature type="transmembrane region" description="Helical" evidence="5">
    <location>
        <begin position="342"/>
        <end position="361"/>
    </location>
</feature>
<dbReference type="InterPro" id="IPR011990">
    <property type="entry name" value="TPR-like_helical_dom_sf"/>
</dbReference>
<feature type="transmembrane region" description="Helical" evidence="5">
    <location>
        <begin position="179"/>
        <end position="197"/>
    </location>
</feature>
<evidence type="ECO:0000313" key="8">
    <source>
        <dbReference type="Proteomes" id="UP001161691"/>
    </source>
</evidence>
<keyword evidence="8" id="KW-1185">Reference proteome</keyword>
<feature type="transmembrane region" description="Helical" evidence="5">
    <location>
        <begin position="498"/>
        <end position="516"/>
    </location>
</feature>
<keyword evidence="4 5" id="KW-0472">Membrane</keyword>
<feature type="transmembrane region" description="Helical" evidence="5">
    <location>
        <begin position="301"/>
        <end position="321"/>
    </location>
</feature>
<sequence length="806" mass="91102">MKRQEKSGFREWFAWGWIAFILFIAMFNNGIFLGYGLHSPNQYQFESPALLALIVSAFITMWLILQISNRNFEWTRANIVISALAILIPLVYVLSSFQAFSPYMAKIGILIHLALFLFYVAGTFWSRSDQLTDRFPLVFLIFGYFLVAFGFLTMFGNAYLLDSLTPQDGIRITSVFQYANAYAVLLLIMWIVMLLEINRTQRKGIQILHGIMLVPVLVSFLLTLSRGALVVLPIIAIITLAMLRLKIQIKLILYSVIGMGISLMIYSKLADRGIKVVNDILAAKAAEQSYKTVSIFSGDAVGYWAILIVASLVMGAITYAIERYIEPKLQAKIGARASNRSGIWLPIGLLVLFILGALAILSDTMVRLLPPVLRNRIEGVNFETHSVYERLRMYKNAIQLWKDYPILGGGSGAWEASYEKYQSYPYLSAQTHSFITKLLVEVGIVGTIAIIGLILFSLITFVVKYRRMSEAYRNKYIFYFVVPITILLHASIDFEMSYLLYNILVFLCLGVLSGALSPVKQWPVKQARWIKQASSGVLAVLGVALIVIASLRLYSSSQIENANDAYAQQKPFSEIVDPLKKGLKITSGHPVLLQQLTVWNYQAYDQSKDETYLQEAEKYLAKLVKTEPYYRPGVDLNFTIQMIRGKQDDAIDIMQKAVVQYPFEQTFYDQLESALLTKWEQQRQASDTEGAKATAEAVKRYFQKIIEQENVVQQLPKTVELNRAFVISNTARLAFGEIAYDNGDYAQAAETLKPAVQEDLSAEGVNRKVARYYLAALRKLGQDDQALYDKLITADENEANQLEQLK</sequence>
<feature type="transmembrane region" description="Helical" evidence="5">
    <location>
        <begin position="536"/>
        <end position="554"/>
    </location>
</feature>
<evidence type="ECO:0000256" key="2">
    <source>
        <dbReference type="ARBA" id="ARBA00022692"/>
    </source>
</evidence>
<evidence type="ECO:0000256" key="1">
    <source>
        <dbReference type="ARBA" id="ARBA00004141"/>
    </source>
</evidence>
<dbReference type="InterPro" id="IPR051533">
    <property type="entry name" value="WaaL-like"/>
</dbReference>
<feature type="domain" description="O-antigen ligase-related" evidence="6">
    <location>
        <begin position="313"/>
        <end position="450"/>
    </location>
</feature>
<feature type="transmembrane region" description="Helical" evidence="5">
    <location>
        <begin position="47"/>
        <end position="65"/>
    </location>
</feature>
<feature type="transmembrane region" description="Helical" evidence="5">
    <location>
        <begin position="204"/>
        <end position="222"/>
    </location>
</feature>
<dbReference type="Gene3D" id="1.25.40.10">
    <property type="entry name" value="Tetratricopeptide repeat domain"/>
    <property type="match status" value="1"/>
</dbReference>
<gene>
    <name evidence="7" type="ORF">KB449_35500</name>
</gene>
<keyword evidence="3 5" id="KW-1133">Transmembrane helix</keyword>
<feature type="transmembrane region" description="Helical" evidence="5">
    <location>
        <begin position="77"/>
        <end position="97"/>
    </location>
</feature>
<evidence type="ECO:0000259" key="6">
    <source>
        <dbReference type="Pfam" id="PF04932"/>
    </source>
</evidence>
<keyword evidence="2 5" id="KW-0812">Transmembrane</keyword>
<dbReference type="SUPFAM" id="SSF48452">
    <property type="entry name" value="TPR-like"/>
    <property type="match status" value="1"/>
</dbReference>
<evidence type="ECO:0000256" key="4">
    <source>
        <dbReference type="ARBA" id="ARBA00023136"/>
    </source>
</evidence>
<dbReference type="PANTHER" id="PTHR37422">
    <property type="entry name" value="TEICHURONIC ACID BIOSYNTHESIS PROTEIN TUAE"/>
    <property type="match status" value="1"/>
</dbReference>
<feature type="transmembrane region" description="Helical" evidence="5">
    <location>
        <begin position="442"/>
        <end position="464"/>
    </location>
</feature>
<feature type="transmembrane region" description="Helical" evidence="5">
    <location>
        <begin position="103"/>
        <end position="125"/>
    </location>
</feature>
<dbReference type="RefSeq" id="WP_282913142.1">
    <property type="nucleotide sequence ID" value="NZ_JAGRPV010000002.1"/>
</dbReference>
<comment type="subcellular location">
    <subcellularLocation>
        <location evidence="1">Membrane</location>
        <topology evidence="1">Multi-pass membrane protein</topology>
    </subcellularLocation>
</comment>
<proteinExistence type="predicted"/>
<dbReference type="Pfam" id="PF04932">
    <property type="entry name" value="Wzy_C"/>
    <property type="match status" value="1"/>
</dbReference>
<name>A0ABT6TVE3_9BACL</name>
<feature type="transmembrane region" description="Helical" evidence="5">
    <location>
        <begin position="228"/>
        <end position="245"/>
    </location>
</feature>
<keyword evidence="7" id="KW-0436">Ligase</keyword>
<feature type="transmembrane region" description="Helical" evidence="5">
    <location>
        <begin position="137"/>
        <end position="159"/>
    </location>
</feature>
<organism evidence="7 8">
    <name type="scientific">Cohnella hashimotonis</name>
    <dbReference type="NCBI Taxonomy" id="2826895"/>
    <lineage>
        <taxon>Bacteria</taxon>
        <taxon>Bacillati</taxon>
        <taxon>Bacillota</taxon>
        <taxon>Bacilli</taxon>
        <taxon>Bacillales</taxon>
        <taxon>Paenibacillaceae</taxon>
        <taxon>Cohnella</taxon>
    </lineage>
</organism>
<evidence type="ECO:0000256" key="3">
    <source>
        <dbReference type="ARBA" id="ARBA00022989"/>
    </source>
</evidence>
<dbReference type="GO" id="GO:0016874">
    <property type="term" value="F:ligase activity"/>
    <property type="evidence" value="ECO:0007669"/>
    <property type="project" value="UniProtKB-KW"/>
</dbReference>
<evidence type="ECO:0000313" key="7">
    <source>
        <dbReference type="EMBL" id="MDI4650290.1"/>
    </source>
</evidence>
<protein>
    <submittedName>
        <fullName evidence="7">O-antigen ligase family protein</fullName>
    </submittedName>
</protein>
<feature type="transmembrane region" description="Helical" evidence="5">
    <location>
        <begin position="12"/>
        <end position="35"/>
    </location>
</feature>
<accession>A0ABT6TVE3</accession>
<dbReference type="Proteomes" id="UP001161691">
    <property type="component" value="Unassembled WGS sequence"/>
</dbReference>
<reference evidence="7" key="1">
    <citation type="submission" date="2023-04" db="EMBL/GenBank/DDBJ databases">
        <title>Comparative genomic analysis of Cohnella hashimotonis sp. nov., isolated from the International Space Station.</title>
        <authorList>
            <person name="Venkateswaran K."/>
            <person name="Simpson A."/>
        </authorList>
    </citation>
    <scope>NUCLEOTIDE SEQUENCE</scope>
    <source>
        <strain evidence="7">F6_2S_P_1</strain>
    </source>
</reference>
<comment type="caution">
    <text evidence="7">The sequence shown here is derived from an EMBL/GenBank/DDBJ whole genome shotgun (WGS) entry which is preliminary data.</text>
</comment>
<evidence type="ECO:0000256" key="5">
    <source>
        <dbReference type="SAM" id="Phobius"/>
    </source>
</evidence>
<dbReference type="InterPro" id="IPR007016">
    <property type="entry name" value="O-antigen_ligase-rel_domated"/>
</dbReference>
<dbReference type="EMBL" id="JAGRPV010000002">
    <property type="protein sequence ID" value="MDI4650290.1"/>
    <property type="molecule type" value="Genomic_DNA"/>
</dbReference>
<feature type="transmembrane region" description="Helical" evidence="5">
    <location>
        <begin position="252"/>
        <end position="269"/>
    </location>
</feature>